<dbReference type="PROSITE" id="PS50880">
    <property type="entry name" value="TOPRIM"/>
    <property type="match status" value="1"/>
</dbReference>
<protein>
    <recommendedName>
        <fullName evidence="12 13">Reverse gyrase</fullName>
        <ecNumber evidence="12">5.6.2.-</ecNumber>
    </recommendedName>
</protein>
<dbReference type="Gene3D" id="2.60.510.20">
    <property type="match status" value="1"/>
</dbReference>
<feature type="active site" description="O-(5'-phospho-DNA)-tyrosine intermediate" evidence="12">
    <location>
        <position position="827"/>
    </location>
</feature>
<dbReference type="InterPro" id="IPR013826">
    <property type="entry name" value="Topo_IA_cen_sub3"/>
</dbReference>
<evidence type="ECO:0000256" key="9">
    <source>
        <dbReference type="ARBA" id="ARBA00023125"/>
    </source>
</evidence>
<dbReference type="CDD" id="cd17924">
    <property type="entry name" value="DDXDc_reverse_gyrase"/>
    <property type="match status" value="1"/>
</dbReference>
<keyword evidence="8 12" id="KW-0799">Topoisomerase</keyword>
<dbReference type="Gene3D" id="3.40.50.140">
    <property type="match status" value="1"/>
</dbReference>
<keyword evidence="12" id="KW-0378">Hydrolase</keyword>
<dbReference type="InterPro" id="IPR027417">
    <property type="entry name" value="P-loop_NTPase"/>
</dbReference>
<dbReference type="GO" id="GO:0008270">
    <property type="term" value="F:zinc ion binding"/>
    <property type="evidence" value="ECO:0007669"/>
    <property type="project" value="UniProtKB-UniRule"/>
</dbReference>
<dbReference type="Gene3D" id="3.40.50.300">
    <property type="entry name" value="P-loop containing nucleotide triphosphate hydrolases"/>
    <property type="match status" value="2"/>
</dbReference>
<evidence type="ECO:0000256" key="6">
    <source>
        <dbReference type="ARBA" id="ARBA00022833"/>
    </source>
</evidence>
<dbReference type="Pfam" id="PF01131">
    <property type="entry name" value="Topoisom_bac"/>
    <property type="match status" value="2"/>
</dbReference>
<dbReference type="GO" id="GO:0006265">
    <property type="term" value="P:DNA topological change"/>
    <property type="evidence" value="ECO:0007669"/>
    <property type="project" value="UniProtKB-UniRule"/>
</dbReference>
<keyword evidence="4 12" id="KW-0479">Metal-binding</keyword>
<dbReference type="GO" id="GO:0005737">
    <property type="term" value="C:cytoplasm"/>
    <property type="evidence" value="ECO:0007669"/>
    <property type="project" value="UniProtKB-SubCell"/>
</dbReference>
<comment type="catalytic activity">
    <reaction evidence="12 13">
        <text>ATP + H2O = ADP + phosphate + H(+)</text>
        <dbReference type="Rhea" id="RHEA:13065"/>
        <dbReference type="ChEBI" id="CHEBI:15377"/>
        <dbReference type="ChEBI" id="CHEBI:15378"/>
        <dbReference type="ChEBI" id="CHEBI:30616"/>
        <dbReference type="ChEBI" id="CHEBI:43474"/>
        <dbReference type="ChEBI" id="CHEBI:456216"/>
    </reaction>
</comment>
<dbReference type="SMART" id="SM00437">
    <property type="entry name" value="TOP1Ac"/>
    <property type="match status" value="1"/>
</dbReference>
<reference evidence="17 18" key="1">
    <citation type="journal article" date="2015" name="Appl. Environ. Microbiol.">
        <title>The Geoglobus acetivorans genome: Fe(III) reduction, acetate utilization, autotrophic growth, and degradation of aromatic compounds in a hyperthermophilic archaeon.</title>
        <authorList>
            <person name="Mardanov A.V."/>
            <person name="Slododkina G.B."/>
            <person name="Slobodkin A.I."/>
            <person name="Beletsky A.V."/>
            <person name="Gavrilov S.N."/>
            <person name="Kublanov I.V."/>
            <person name="Bonch-Osmolovskaya E.A."/>
            <person name="Skryabin K.G."/>
            <person name="Ravin N.V."/>
        </authorList>
    </citation>
    <scope>NUCLEOTIDE SEQUENCE [LARGE SCALE GENOMIC DNA]</scope>
    <source>
        <strain evidence="17 18">SBH6</strain>
    </source>
</reference>
<feature type="domain" description="Helicase ATP-binding" evidence="15">
    <location>
        <begin position="65"/>
        <end position="252"/>
    </location>
</feature>
<dbReference type="Pfam" id="PF01751">
    <property type="entry name" value="Toprim"/>
    <property type="match status" value="1"/>
</dbReference>
<dbReference type="InterPro" id="IPR005736">
    <property type="entry name" value="Reverse_gyrase"/>
</dbReference>
<dbReference type="PANTHER" id="PTHR43505">
    <property type="entry name" value="REVERSE GYRASE"/>
    <property type="match status" value="1"/>
</dbReference>
<dbReference type="Gene3D" id="1.10.460.10">
    <property type="entry name" value="Topoisomerase I, domain 2"/>
    <property type="match status" value="1"/>
</dbReference>
<evidence type="ECO:0000256" key="11">
    <source>
        <dbReference type="ARBA" id="ARBA00043976"/>
    </source>
</evidence>
<feature type="binding site" evidence="12">
    <location>
        <position position="61"/>
    </location>
    <ligand>
        <name>ATP</name>
        <dbReference type="ChEBI" id="CHEBI:30616"/>
    </ligand>
</feature>
<dbReference type="PROSITE" id="PS52037">
    <property type="entry name" value="ZF_RG_C"/>
    <property type="match status" value="1"/>
</dbReference>
<dbReference type="KEGG" id="gac:GACE_0593"/>
<evidence type="ECO:0000256" key="2">
    <source>
        <dbReference type="ARBA" id="ARBA00004496"/>
    </source>
</evidence>
<dbReference type="NCBIfam" id="TIGR01054">
    <property type="entry name" value="rgy"/>
    <property type="match status" value="1"/>
</dbReference>
<keyword evidence="7" id="KW-0460">Magnesium</keyword>
<dbReference type="InterPro" id="IPR006171">
    <property type="entry name" value="TOPRIM_dom"/>
</dbReference>
<dbReference type="Gene3D" id="2.20.20.30">
    <property type="entry name" value="reverse gyrase domain"/>
    <property type="match status" value="1"/>
</dbReference>
<dbReference type="InterPro" id="IPR013824">
    <property type="entry name" value="Topo_IA_cen_sub1"/>
</dbReference>
<dbReference type="PROSITE" id="PS52039">
    <property type="entry name" value="TOPO_IA_2"/>
    <property type="match status" value="1"/>
</dbReference>
<evidence type="ECO:0000259" key="16">
    <source>
        <dbReference type="PROSITE" id="PS52039"/>
    </source>
</evidence>
<dbReference type="InterPro" id="IPR023405">
    <property type="entry name" value="Topo_IA_core_domain"/>
</dbReference>
<dbReference type="SMART" id="SM00493">
    <property type="entry name" value="TOPRIM"/>
    <property type="match status" value="1"/>
</dbReference>
<feature type="region of interest" description="Topoisomerase I" evidence="12">
    <location>
        <begin position="514"/>
        <end position="1072"/>
    </location>
</feature>
<proteinExistence type="inferred from homology"/>
<dbReference type="HAMAP" id="MF_01125">
    <property type="entry name" value="Reverse_gyrase"/>
    <property type="match status" value="1"/>
</dbReference>
<comment type="function">
    <text evidence="13">Modifies the topological state of DNA by introducing positive supercoils in an ATP-dependent process, increasing the linking number in steps of +1. Binds to single-stranded DNA, transiently cleaves and then rejoins the ends, introducing a positive supercoil in the process. The scissile phosphodiester is attacked by the catalytic tyrosine of the enzyme, resulting in the formation of a DNA-(5'-phosphotyrosyl)-enzyme intermediate. Involved in rewinding DNA strands in regions of the chromosome that have opened up to allow replication, transcription, DNA repair and/or for DNA protection.</text>
</comment>
<dbReference type="SMART" id="SM00487">
    <property type="entry name" value="DEXDc"/>
    <property type="match status" value="1"/>
</dbReference>
<dbReference type="RefSeq" id="WP_048091040.1">
    <property type="nucleotide sequence ID" value="NZ_CP009552.1"/>
</dbReference>
<dbReference type="STRING" id="565033.GACE_0593"/>
<dbReference type="GO" id="GO:0003677">
    <property type="term" value="F:DNA binding"/>
    <property type="evidence" value="ECO:0007669"/>
    <property type="project" value="UniProtKB-UniRule"/>
</dbReference>
<sequence>MIFTRYENLCSVCNSSLFEKEIEGNICLRENKALCLHHTDEVTSEFIQFFKKAIGEPRSIQIFWARRVFQNESFAAVAPTGVGKTSFGIAMALFLARKGKKSYLIFPTTLLVDQTVEKISQISEKVGIGVGFNRRSEITVCHYHGKMKKSEKESFFEILRSEDYQVLITTTAFLSKNFGEIKNTFDFIFVDDVDAVLKASKNVDRILQLLGFARTKDGWKGTARGVLMVSTATAKKGQKIRLFRELLNFDVGTTTHSVRNIEDVVIESSDIDTLRKVLRRMGSGGVIYARSTEEAEKIYESLREEFRIGIVSAKSKRDYERFERGEIDHIVGTAYYYGTLVRGLDLPEKIRFVVFVKAPVFRVKFEDLDSLSHTMLRTLALIFRDDERVKKYLPYLNSLREDQINQLRSVLREILQRGDKCGKDVVIRENEIIFPDVRTYIQGSGRASRLFAGGITKGASFLLEDDEPVRNAFIERARYYDVEFRKFEDVDFDTLIKEINESRRKFLKRHEMQDLIKPTLFIVESPTKARQIARFFGQPSIKAFSYGSGVSIVYEVPTAERVLLITASLGHITDLITNRAFHGVEVEENVFRPIYSSIKKCRDCGYQFTEERDDCPKCGGKNVDDSKRRIEFLRRLAKQAGHVIIGTDPDSEGEKIAWDIANLLKGCGEIKRAEFHEVTRRAILKALNELRDIDQNLVKAQIVRRIEDRWIGFVLSQKLWEVFKNRNLSAGRAQTPVLGWIIERFNESREKRKVAFIESLGLYLEDVESDTLELEIEVLERKVESRTPLPPYTTDTMLRDASNILKIPAGETMRLAQELFESGLITYHRTDSTSVSEVGLKIAEEYLGEDFAGRRWEAEGAHECIRPTRPLDRYDVQRLIQEGVIQAENITWRHLSLYDLIFRRFMASQCENYEVEVVRYRIIADLKEFNEERVVNARGRAFELYRSVWVRKELPEGKHKVKAKLLKVPKAPLYTQSDIISLMKERGIGRPSTYATIIEKLFLRKYVIERGGKLIPTETGRKVFEYLMKNYGKFVSESRTRLLEKKMDEIEKGVAEYLEVLEDMYTEISEIS</sequence>
<dbReference type="GO" id="GO:0005524">
    <property type="term" value="F:ATP binding"/>
    <property type="evidence" value="ECO:0007669"/>
    <property type="project" value="UniProtKB-UniRule"/>
</dbReference>
<dbReference type="HOGENOM" id="CLU_002886_0_0_2"/>
<dbReference type="EC" id="5.6.2.-" evidence="12"/>
<dbReference type="eggNOG" id="arCOG01526">
    <property type="taxonomic scope" value="Archaea"/>
</dbReference>
<dbReference type="GO" id="GO:0008094">
    <property type="term" value="F:ATP-dependent activity, acting on DNA"/>
    <property type="evidence" value="ECO:0007669"/>
    <property type="project" value="UniProtKB-UniRule"/>
</dbReference>
<dbReference type="CDD" id="cd18798">
    <property type="entry name" value="SF2_C_reverse_gyrase"/>
    <property type="match status" value="1"/>
</dbReference>
<feature type="domain" description="Topo IA-type catalytic" evidence="16">
    <location>
        <begin position="694"/>
        <end position="1072"/>
    </location>
</feature>
<dbReference type="InterPro" id="IPR014001">
    <property type="entry name" value="Helicase_ATP-bd"/>
</dbReference>
<gene>
    <name evidence="12" type="primary">rgy</name>
    <name evidence="17" type="ORF">GACE_0593</name>
</gene>
<evidence type="ECO:0000256" key="8">
    <source>
        <dbReference type="ARBA" id="ARBA00023029"/>
    </source>
</evidence>
<dbReference type="CDD" id="cd03361">
    <property type="entry name" value="TOPRIM_TopoIA_RevGyr"/>
    <property type="match status" value="1"/>
</dbReference>
<evidence type="ECO:0000256" key="7">
    <source>
        <dbReference type="ARBA" id="ARBA00022842"/>
    </source>
</evidence>
<dbReference type="SUPFAM" id="SSF52540">
    <property type="entry name" value="P-loop containing nucleoside triphosphate hydrolases"/>
    <property type="match status" value="2"/>
</dbReference>
<comment type="similarity">
    <text evidence="12">In the C-terminal section; belongs to the type IA topoisomerase family.</text>
</comment>
<dbReference type="EMBL" id="CP009552">
    <property type="protein sequence ID" value="AIY89645.1"/>
    <property type="molecule type" value="Genomic_DNA"/>
</dbReference>
<evidence type="ECO:0000259" key="15">
    <source>
        <dbReference type="PROSITE" id="PS51192"/>
    </source>
</evidence>
<dbReference type="InterPro" id="IPR011545">
    <property type="entry name" value="DEAD/DEAH_box_helicase_dom"/>
</dbReference>
<evidence type="ECO:0000256" key="12">
    <source>
        <dbReference type="HAMAP-Rule" id="MF_01125"/>
    </source>
</evidence>
<comment type="function">
    <text evidence="12">Modifies the topological state of DNA by introducing positive supercoils in an ATP-dependent process, increasing the linking number in steps of +1. Binds to single-stranded DNA, transiently cleaves and then rejoins the ends, introducing a positive supercoil in the process. The scissile phosphodiester is attacked by the catalytic tyrosine of the enzyme, resulting in the formation of a DNA-(5'-phosphotyrosyl)-enzyme intermediate. Probably involved in rewinding DNA strands in regions of the chromosome that have opened up to allow replication, transcription, DNA repair and/or for DNA protection.</text>
</comment>
<dbReference type="Gene3D" id="1.10.290.10">
    <property type="entry name" value="Topoisomerase I, domain 4"/>
    <property type="match status" value="1"/>
</dbReference>
<comment type="subunit">
    <text evidence="12">Monomer.</text>
</comment>
<comment type="subcellular location">
    <subcellularLocation>
        <location evidence="2 12">Cytoplasm</location>
    </subcellularLocation>
</comment>
<evidence type="ECO:0000256" key="4">
    <source>
        <dbReference type="ARBA" id="ARBA00022723"/>
    </source>
</evidence>
<dbReference type="InterPro" id="IPR003601">
    <property type="entry name" value="Topo_IA_2"/>
</dbReference>
<keyword evidence="3 12" id="KW-0963">Cytoplasm</keyword>
<dbReference type="PROSITE" id="PS51192">
    <property type="entry name" value="HELICASE_ATP_BIND_1"/>
    <property type="match status" value="1"/>
</dbReference>
<dbReference type="InterPro" id="IPR003602">
    <property type="entry name" value="Topo_IA_DNA-bd_dom"/>
</dbReference>
<dbReference type="CDD" id="cd00186">
    <property type="entry name" value="TOP1Ac"/>
    <property type="match status" value="1"/>
</dbReference>
<dbReference type="InterPro" id="IPR013497">
    <property type="entry name" value="Topo_IA_cen"/>
</dbReference>
<evidence type="ECO:0000256" key="10">
    <source>
        <dbReference type="ARBA" id="ARBA00023235"/>
    </source>
</evidence>
<dbReference type="Proteomes" id="UP000030624">
    <property type="component" value="Chromosome"/>
</dbReference>
<dbReference type="GO" id="GO:0016887">
    <property type="term" value="F:ATP hydrolysis activity"/>
    <property type="evidence" value="ECO:0007669"/>
    <property type="project" value="RHEA"/>
</dbReference>
<dbReference type="GeneID" id="24797193"/>
<evidence type="ECO:0000259" key="14">
    <source>
        <dbReference type="PROSITE" id="PS50880"/>
    </source>
</evidence>
<dbReference type="PANTHER" id="PTHR43505:SF1">
    <property type="entry name" value="REVERSE GYRASE"/>
    <property type="match status" value="1"/>
</dbReference>
<keyword evidence="5 12" id="KW-0863">Zinc-finger</keyword>
<evidence type="ECO:0000256" key="3">
    <source>
        <dbReference type="ARBA" id="ARBA00022490"/>
    </source>
</evidence>
<dbReference type="Pfam" id="PF00270">
    <property type="entry name" value="DEAD"/>
    <property type="match status" value="1"/>
</dbReference>
<organism evidence="17 18">
    <name type="scientific">Geoglobus acetivorans</name>
    <dbReference type="NCBI Taxonomy" id="565033"/>
    <lineage>
        <taxon>Archaea</taxon>
        <taxon>Methanobacteriati</taxon>
        <taxon>Methanobacteriota</taxon>
        <taxon>Archaeoglobi</taxon>
        <taxon>Archaeoglobales</taxon>
        <taxon>Archaeoglobaceae</taxon>
        <taxon>Geoglobus</taxon>
    </lineage>
</organism>
<comment type="cofactor">
    <cofactor evidence="1">
        <name>Mg(2+)</name>
        <dbReference type="ChEBI" id="CHEBI:18420"/>
    </cofactor>
</comment>
<evidence type="ECO:0000313" key="18">
    <source>
        <dbReference type="Proteomes" id="UP000030624"/>
    </source>
</evidence>
<evidence type="ECO:0000313" key="17">
    <source>
        <dbReference type="EMBL" id="AIY89645.1"/>
    </source>
</evidence>
<comment type="domain">
    <text evidence="12">Introduction of positive supercoils requires the cooperation of both domains. The helicase-like domain probably does not directly unwind DNA, but more likely acts by driving ATP-dependent conformational changes within the whole enzyme. A beta hairpin in the 'latch' region of the N-terminal domain plays a regulatory role in the enzyme, repressing topoisomerase activity in the absence of ATP and preventing the enzyme from acting as an ATP-independent relaxing enzyme; it also helps to coordinate nucleotide hydrolysis by the ATPase domain with the supercoiling activity of the topoisomerase domain.</text>
</comment>
<evidence type="ECO:0000256" key="5">
    <source>
        <dbReference type="ARBA" id="ARBA00022771"/>
    </source>
</evidence>
<dbReference type="SUPFAM" id="SSF56712">
    <property type="entry name" value="Prokaryotic type I DNA topoisomerase"/>
    <property type="match status" value="1"/>
</dbReference>
<dbReference type="Gene3D" id="3.30.56.120">
    <property type="match status" value="1"/>
</dbReference>
<keyword evidence="6 12" id="KW-0862">Zinc</keyword>
<accession>A0A0A7GC78</accession>
<keyword evidence="10 12" id="KW-0413">Isomerase</keyword>
<dbReference type="GO" id="GO:0160097">
    <property type="term" value="F:reverse gyrase activity"/>
    <property type="evidence" value="ECO:0007669"/>
    <property type="project" value="UniProtKB-UniRule"/>
</dbReference>
<comment type="similarity">
    <text evidence="11 12">In the N-terminal section; belongs to the DEAD box helicase family. DDVD subfamily.</text>
</comment>
<evidence type="ECO:0000256" key="13">
    <source>
        <dbReference type="RuleBase" id="RU004026"/>
    </source>
</evidence>
<evidence type="ECO:0000256" key="1">
    <source>
        <dbReference type="ARBA" id="ARBA00001946"/>
    </source>
</evidence>
<keyword evidence="9 12" id="KW-0238">DNA-binding</keyword>
<keyword evidence="12 13" id="KW-0547">Nucleotide-binding</keyword>
<keyword evidence="12 13" id="KW-0067">ATP-binding</keyword>
<dbReference type="InterPro" id="IPR034142">
    <property type="entry name" value="TOPRIM_RevGyr"/>
</dbReference>
<name>A0A0A7GC78_GEOAI</name>
<feature type="domain" description="Toprim" evidence="14">
    <location>
        <begin position="518"/>
        <end position="679"/>
    </location>
</feature>
<comment type="miscellaneous">
    <text evidence="12">This enzyme is the only unique feature of hyperthermophilic bacteria/archaea known and seems to be essential for adaptation to life at high temperatures. It may play a role in stabilization of DNA at high temperatures.</text>
</comment>
<dbReference type="AlphaFoldDB" id="A0A0A7GC78"/>
<dbReference type="PRINTS" id="PR00417">
    <property type="entry name" value="PRTPISMRASEI"/>
</dbReference>
<comment type="cofactor">
    <cofactor evidence="12">
        <name>Zn(2+)</name>
        <dbReference type="ChEBI" id="CHEBI:29105"/>
    </cofactor>
    <text evidence="12">Binds 1 or 2 zinc ions per subunit.</text>
</comment>
<dbReference type="GO" id="GO:0006260">
    <property type="term" value="P:DNA replication"/>
    <property type="evidence" value="ECO:0007669"/>
    <property type="project" value="UniProtKB-UniRule"/>
</dbReference>
<dbReference type="SMART" id="SM00436">
    <property type="entry name" value="TOP1Bc"/>
    <property type="match status" value="1"/>
</dbReference>